<dbReference type="Gene3D" id="3.40.50.2300">
    <property type="match status" value="1"/>
</dbReference>
<evidence type="ECO:0000313" key="5">
    <source>
        <dbReference type="Proteomes" id="UP000268857"/>
    </source>
</evidence>
<dbReference type="GO" id="GO:0000160">
    <property type="term" value="P:phosphorelay signal transduction system"/>
    <property type="evidence" value="ECO:0007669"/>
    <property type="project" value="InterPro"/>
</dbReference>
<evidence type="ECO:0000256" key="2">
    <source>
        <dbReference type="PROSITE-ProRule" id="PRU00169"/>
    </source>
</evidence>
<reference evidence="4 5" key="1">
    <citation type="journal article" date="2019" name="Genome Biol. Evol.">
        <title>Day and night: Metabolic profiles and evolutionary relationships of six axenic non-marine cyanobacteria.</title>
        <authorList>
            <person name="Will S.E."/>
            <person name="Henke P."/>
            <person name="Boedeker C."/>
            <person name="Huang S."/>
            <person name="Brinkmann H."/>
            <person name="Rohde M."/>
            <person name="Jarek M."/>
            <person name="Friedl T."/>
            <person name="Seufert S."/>
            <person name="Schumacher M."/>
            <person name="Overmann J."/>
            <person name="Neumann-Schaal M."/>
            <person name="Petersen J."/>
        </authorList>
    </citation>
    <scope>NUCLEOTIDE SEQUENCE [LARGE SCALE GENOMIC DNA]</scope>
    <source>
        <strain evidence="4 5">PCC 6912</strain>
    </source>
</reference>
<dbReference type="PANTHER" id="PTHR44591:SF3">
    <property type="entry name" value="RESPONSE REGULATORY DOMAIN-CONTAINING PROTEIN"/>
    <property type="match status" value="1"/>
</dbReference>
<keyword evidence="5" id="KW-1185">Reference proteome</keyword>
<dbReference type="PROSITE" id="PS50110">
    <property type="entry name" value="RESPONSE_REGULATORY"/>
    <property type="match status" value="1"/>
</dbReference>
<evidence type="ECO:0000313" key="4">
    <source>
        <dbReference type="EMBL" id="RUR83194.1"/>
    </source>
</evidence>
<dbReference type="Pfam" id="PF00072">
    <property type="entry name" value="Response_reg"/>
    <property type="match status" value="1"/>
</dbReference>
<evidence type="ECO:0000256" key="1">
    <source>
        <dbReference type="ARBA" id="ARBA00022553"/>
    </source>
</evidence>
<dbReference type="STRING" id="211165.GCA_000317285_00415"/>
<dbReference type="InterPro" id="IPR001789">
    <property type="entry name" value="Sig_transdc_resp-reg_receiver"/>
</dbReference>
<keyword evidence="1 2" id="KW-0597">Phosphoprotein</keyword>
<feature type="domain" description="Response regulatory" evidence="3">
    <location>
        <begin position="26"/>
        <end position="143"/>
    </location>
</feature>
<dbReference type="InterPro" id="IPR011006">
    <property type="entry name" value="CheY-like_superfamily"/>
</dbReference>
<feature type="modified residue" description="4-aspartylphosphate" evidence="2">
    <location>
        <position position="75"/>
    </location>
</feature>
<comment type="caution">
    <text evidence="4">The sequence shown here is derived from an EMBL/GenBank/DDBJ whole genome shotgun (WGS) entry which is preliminary data.</text>
</comment>
<sequence>MIMSSDLDNNHLKDDREDFQPLDGLRILVVDDDVDNCVLFAFILESYGVQVMTSESAIEALEILQQFEPNVLISDIAMPEVDGCSFIRRVRTLNPPLGEIPAIAITAMCTEEDRNFALKSGFQSYLSKPVEPTDLATEIVKIITLNLIND</sequence>
<name>A0A433NKH7_CHLFR</name>
<gene>
    <name evidence="4" type="ORF">PCC6912_25680</name>
</gene>
<evidence type="ECO:0000259" key="3">
    <source>
        <dbReference type="PROSITE" id="PS50110"/>
    </source>
</evidence>
<accession>A0A433NKH7</accession>
<organism evidence="4 5">
    <name type="scientific">Chlorogloeopsis fritschii PCC 6912</name>
    <dbReference type="NCBI Taxonomy" id="211165"/>
    <lineage>
        <taxon>Bacteria</taxon>
        <taxon>Bacillati</taxon>
        <taxon>Cyanobacteriota</taxon>
        <taxon>Cyanophyceae</taxon>
        <taxon>Nostocales</taxon>
        <taxon>Chlorogloeopsidaceae</taxon>
        <taxon>Chlorogloeopsis</taxon>
    </lineage>
</organism>
<dbReference type="Proteomes" id="UP000268857">
    <property type="component" value="Unassembled WGS sequence"/>
</dbReference>
<proteinExistence type="predicted"/>
<dbReference type="SUPFAM" id="SSF52172">
    <property type="entry name" value="CheY-like"/>
    <property type="match status" value="1"/>
</dbReference>
<dbReference type="SMART" id="SM00448">
    <property type="entry name" value="REC"/>
    <property type="match status" value="1"/>
</dbReference>
<dbReference type="InterPro" id="IPR050595">
    <property type="entry name" value="Bact_response_regulator"/>
</dbReference>
<dbReference type="AlphaFoldDB" id="A0A433NKH7"/>
<protein>
    <recommendedName>
        <fullName evidence="3">Response regulatory domain-containing protein</fullName>
    </recommendedName>
</protein>
<dbReference type="PANTHER" id="PTHR44591">
    <property type="entry name" value="STRESS RESPONSE REGULATOR PROTEIN 1"/>
    <property type="match status" value="1"/>
</dbReference>
<dbReference type="EMBL" id="RSCJ01000008">
    <property type="protein sequence ID" value="RUR83194.1"/>
    <property type="molecule type" value="Genomic_DNA"/>
</dbReference>